<protein>
    <submittedName>
        <fullName evidence="1">Uncharacterized protein</fullName>
    </submittedName>
</protein>
<gene>
    <name evidence="1" type="ORF">V6255_07575</name>
</gene>
<proteinExistence type="predicted"/>
<organism evidence="1 2">
    <name type="scientific">Psychromonas arctica</name>
    <dbReference type="NCBI Taxonomy" id="168275"/>
    <lineage>
        <taxon>Bacteria</taxon>
        <taxon>Pseudomonadati</taxon>
        <taxon>Pseudomonadota</taxon>
        <taxon>Gammaproteobacteria</taxon>
        <taxon>Alteromonadales</taxon>
        <taxon>Psychromonadaceae</taxon>
        <taxon>Psychromonas</taxon>
    </lineage>
</organism>
<name>A0ABU9HAV0_9GAMM</name>
<accession>A0ABU9HAV0</accession>
<comment type="caution">
    <text evidence="1">The sequence shown here is derived from an EMBL/GenBank/DDBJ whole genome shotgun (WGS) entry which is preliminary data.</text>
</comment>
<dbReference type="EMBL" id="JBAKBA010000013">
    <property type="protein sequence ID" value="MEL0658999.1"/>
    <property type="molecule type" value="Genomic_DNA"/>
</dbReference>
<keyword evidence="2" id="KW-1185">Reference proteome</keyword>
<sequence>MKLLKHPFFIIALLILITLFYYVITATSSSEEKNKLLSRQKQQSITQQKKLSVKQENAITPKQNTIHIGTETEIDKLYTEFIDILKINDQAIQRLWLQLLFQQQIQKNPIDLIKFLANLNNKKQREIAYLVTFTTWVETDLNGFRQWQPFIIIDDSTDQAYAAISVLPLGIIDISDALLWVNHIQSAVLLDTTIQQVIAENSPSQGEKLISWALSSEQNKSYLTAIYKSINNSSPILALQLFNEIETEEIQLQKNILMQIGLSLPTNKIDNAFITAIEMMQNKDLREFMAHIALPRLIKSGRINNIDQLLQAVYSAKAYPIQQSRLVAKWAKRTPEVAIQYSETIKSDQQRKVAMASVIKEWAISDIQIANEWLNQQSQWDDVELAAVKIATIAASSNESIEIALQWLPFIKTATLQNETQQRVIKSWYRYDQQSALNYLDQTDLLTFQQKTTMNNTLTKALLKY</sequence>
<dbReference type="Proteomes" id="UP001366060">
    <property type="component" value="Unassembled WGS sequence"/>
</dbReference>
<evidence type="ECO:0000313" key="2">
    <source>
        <dbReference type="Proteomes" id="UP001366060"/>
    </source>
</evidence>
<dbReference type="RefSeq" id="WP_341627600.1">
    <property type="nucleotide sequence ID" value="NZ_JBAKBA010000013.1"/>
</dbReference>
<reference evidence="1 2" key="1">
    <citation type="submission" date="2024-02" db="EMBL/GenBank/DDBJ databases">
        <title>Bacteria isolated from the canopy kelp, Nereocystis luetkeana.</title>
        <authorList>
            <person name="Pfister C.A."/>
            <person name="Younker I.T."/>
            <person name="Light S.H."/>
        </authorList>
    </citation>
    <scope>NUCLEOTIDE SEQUENCE [LARGE SCALE GENOMIC DNA]</scope>
    <source>
        <strain evidence="1 2">TI.2.07</strain>
    </source>
</reference>
<evidence type="ECO:0000313" key="1">
    <source>
        <dbReference type="EMBL" id="MEL0658999.1"/>
    </source>
</evidence>